<comment type="similarity">
    <text evidence="2">Belongs to the ABC transporter superfamily.</text>
</comment>
<protein>
    <submittedName>
        <fullName evidence="10">ABC transporter ATP-binding protein</fullName>
    </submittedName>
</protein>
<dbReference type="OrthoDB" id="3169708at2"/>
<dbReference type="SMART" id="SM00382">
    <property type="entry name" value="AAA"/>
    <property type="match status" value="2"/>
</dbReference>
<dbReference type="SUPFAM" id="SSF52540">
    <property type="entry name" value="P-loop containing nucleoside triphosphate hydrolases"/>
    <property type="match status" value="2"/>
</dbReference>
<dbReference type="GO" id="GO:0015833">
    <property type="term" value="P:peptide transport"/>
    <property type="evidence" value="ECO:0007669"/>
    <property type="project" value="InterPro"/>
</dbReference>
<keyword evidence="4" id="KW-1003">Cell membrane</keyword>
<dbReference type="Gene3D" id="3.40.50.300">
    <property type="entry name" value="P-loop containing nucleotide triphosphate hydrolases"/>
    <property type="match status" value="2"/>
</dbReference>
<gene>
    <name evidence="10" type="ORF">FG385_29565</name>
</gene>
<evidence type="ECO:0000256" key="4">
    <source>
        <dbReference type="ARBA" id="ARBA00022475"/>
    </source>
</evidence>
<dbReference type="CDD" id="cd03257">
    <property type="entry name" value="ABC_NikE_OppD_transporters"/>
    <property type="match status" value="2"/>
</dbReference>
<dbReference type="InterPro" id="IPR050388">
    <property type="entry name" value="ABC_Ni/Peptide_Import"/>
</dbReference>
<reference evidence="10 11" key="1">
    <citation type="submission" date="2019-06" db="EMBL/GenBank/DDBJ databases">
        <title>Amycolatopsis alkalitolerans sp. nov., isolated from Gastrodia elata Blume.</title>
        <authorList>
            <person name="Narsing Rao M.P."/>
            <person name="Li W.J."/>
        </authorList>
    </citation>
    <scope>NUCLEOTIDE SEQUENCE [LARGE SCALE GENOMIC DNA]</scope>
    <source>
        <strain evidence="10 11">SYSUP0005</strain>
    </source>
</reference>
<comment type="caution">
    <text evidence="10">The sequence shown here is derived from an EMBL/GenBank/DDBJ whole genome shotgun (WGS) entry which is preliminary data.</text>
</comment>
<dbReference type="PROSITE" id="PS50893">
    <property type="entry name" value="ABC_TRANSPORTER_2"/>
    <property type="match status" value="2"/>
</dbReference>
<evidence type="ECO:0000256" key="8">
    <source>
        <dbReference type="SAM" id="MobiDB-lite"/>
    </source>
</evidence>
<evidence type="ECO:0000256" key="1">
    <source>
        <dbReference type="ARBA" id="ARBA00004202"/>
    </source>
</evidence>
<dbReference type="PROSITE" id="PS00211">
    <property type="entry name" value="ABC_TRANSPORTER_1"/>
    <property type="match status" value="2"/>
</dbReference>
<dbReference type="InterPro" id="IPR027417">
    <property type="entry name" value="P-loop_NTPase"/>
</dbReference>
<feature type="domain" description="ABC transporter" evidence="9">
    <location>
        <begin position="434"/>
        <end position="676"/>
    </location>
</feature>
<proteinExistence type="inferred from homology"/>
<organism evidence="10 11">
    <name type="scientific">Amycolatopsis alkalitolerans</name>
    <dbReference type="NCBI Taxonomy" id="2547244"/>
    <lineage>
        <taxon>Bacteria</taxon>
        <taxon>Bacillati</taxon>
        <taxon>Actinomycetota</taxon>
        <taxon>Actinomycetes</taxon>
        <taxon>Pseudonocardiales</taxon>
        <taxon>Pseudonocardiaceae</taxon>
        <taxon>Amycolatopsis</taxon>
    </lineage>
</organism>
<accession>A0A5C4LQT1</accession>
<dbReference type="GO" id="GO:0016887">
    <property type="term" value="F:ATP hydrolysis activity"/>
    <property type="evidence" value="ECO:0007669"/>
    <property type="project" value="InterPro"/>
</dbReference>
<dbReference type="InterPro" id="IPR017871">
    <property type="entry name" value="ABC_transporter-like_CS"/>
</dbReference>
<keyword evidence="3" id="KW-0813">Transport</keyword>
<dbReference type="AlphaFoldDB" id="A0A5C4LQT1"/>
<name>A0A5C4LQT1_9PSEU</name>
<evidence type="ECO:0000256" key="2">
    <source>
        <dbReference type="ARBA" id="ARBA00005417"/>
    </source>
</evidence>
<feature type="domain" description="ABC transporter" evidence="9">
    <location>
        <begin position="100"/>
        <end position="345"/>
    </location>
</feature>
<evidence type="ECO:0000256" key="5">
    <source>
        <dbReference type="ARBA" id="ARBA00022741"/>
    </source>
</evidence>
<feature type="compositionally biased region" description="Basic and acidic residues" evidence="8">
    <location>
        <begin position="22"/>
        <end position="39"/>
    </location>
</feature>
<keyword evidence="6 10" id="KW-0067">ATP-binding</keyword>
<sequence length="757" mass="81858">MEGARAAYPAQLGRRDHRARGDRHGDRDLPGDRAVDRRPRPAAPAAFTRDAAQHRRPVPVAVADVRARPDRRAHPARTVLQPALRRAQRGGDPQMTDLVLEAEDLRVQFGQTVAVDGVSLRVGRGRIVGLVGESGSGKSVTARTLMRMVPEPGRVTGGTVYFDGQNLLELPEREMRSIRGERIAMVFQDPQASLNPVVTVGAQVAEALIVHGASRREARRRAIELLDLVGIPDAGRRAGEHAHQFSGGMRQRVVIAMALAGNPALLVADEPTTALDVTIQAQILKLVAELRDKIGVAVLLITHDIGVVAELCDELAVMYGGRIVETGSVAGVFAAPAHPYTRDLLRAMPTLDDVRRRLYAIPGQPPDPARMPAGCSFHPRCARAEDRCRTEKPVLAPFAGAREVACWFPVRAGGATAETAVGPERAAPSASPILEIDDLRVNVGSRREPVYAVDQVSLRVHAGETLGLVGESGCGKSTLARTAVGINQPVSGEIRVHGADFASLSRREVAAARRKVQYVFQDPYASLNPRRTIRQVLDEALEVAGTEPARRRARSIELLELVGLGERHLDRYPHAFSGGQRQRIGVARALAVEPECLVLDEPVSALDVSIQAQVMNLLTDLRDRLGLGYLFIAHDLAVVRSISDRVAVMYLGRIVETGPAEDLYRDPLHPYTVSLLSSSPSMARRERIVLTGDLPSPKNPPSGCRFRTRCPIGPLARPERTICAEQAPELPGDAHGAACHFAGELQRNPLTEGKAAV</sequence>
<evidence type="ECO:0000256" key="7">
    <source>
        <dbReference type="ARBA" id="ARBA00023136"/>
    </source>
</evidence>
<comment type="subcellular location">
    <subcellularLocation>
        <location evidence="1">Cell membrane</location>
        <topology evidence="1">Peripheral membrane protein</topology>
    </subcellularLocation>
</comment>
<dbReference type="InterPro" id="IPR013563">
    <property type="entry name" value="Oligopep_ABC_C"/>
</dbReference>
<evidence type="ECO:0000256" key="3">
    <source>
        <dbReference type="ARBA" id="ARBA00022448"/>
    </source>
</evidence>
<dbReference type="InterPro" id="IPR003439">
    <property type="entry name" value="ABC_transporter-like_ATP-bd"/>
</dbReference>
<dbReference type="FunFam" id="3.40.50.300:FF:000016">
    <property type="entry name" value="Oligopeptide ABC transporter ATP-binding component"/>
    <property type="match status" value="2"/>
</dbReference>
<keyword evidence="11" id="KW-1185">Reference proteome</keyword>
<dbReference type="PANTHER" id="PTHR43297:SF2">
    <property type="entry name" value="DIPEPTIDE TRANSPORT ATP-BINDING PROTEIN DPPD"/>
    <property type="match status" value="1"/>
</dbReference>
<feature type="region of interest" description="Disordered" evidence="8">
    <location>
        <begin position="1"/>
        <end position="56"/>
    </location>
</feature>
<dbReference type="GO" id="GO:0005886">
    <property type="term" value="C:plasma membrane"/>
    <property type="evidence" value="ECO:0007669"/>
    <property type="project" value="UniProtKB-SubCell"/>
</dbReference>
<dbReference type="PANTHER" id="PTHR43297">
    <property type="entry name" value="OLIGOPEPTIDE TRANSPORT ATP-BINDING PROTEIN APPD"/>
    <property type="match status" value="1"/>
</dbReference>
<dbReference type="Pfam" id="PF00005">
    <property type="entry name" value="ABC_tran"/>
    <property type="match status" value="2"/>
</dbReference>
<keyword evidence="5" id="KW-0547">Nucleotide-binding</keyword>
<dbReference type="NCBIfam" id="NF007739">
    <property type="entry name" value="PRK10419.1"/>
    <property type="match status" value="2"/>
</dbReference>
<dbReference type="NCBIfam" id="TIGR01727">
    <property type="entry name" value="oligo_HPY"/>
    <property type="match status" value="2"/>
</dbReference>
<dbReference type="EMBL" id="VDFW01000038">
    <property type="protein sequence ID" value="TNC20998.1"/>
    <property type="molecule type" value="Genomic_DNA"/>
</dbReference>
<evidence type="ECO:0000313" key="10">
    <source>
        <dbReference type="EMBL" id="TNC20998.1"/>
    </source>
</evidence>
<dbReference type="InterPro" id="IPR003593">
    <property type="entry name" value="AAA+_ATPase"/>
</dbReference>
<evidence type="ECO:0000259" key="9">
    <source>
        <dbReference type="PROSITE" id="PS50893"/>
    </source>
</evidence>
<dbReference type="NCBIfam" id="NF008453">
    <property type="entry name" value="PRK11308.1"/>
    <property type="match status" value="2"/>
</dbReference>
<dbReference type="GO" id="GO:0005524">
    <property type="term" value="F:ATP binding"/>
    <property type="evidence" value="ECO:0007669"/>
    <property type="project" value="UniProtKB-KW"/>
</dbReference>
<dbReference type="Pfam" id="PF08352">
    <property type="entry name" value="oligo_HPY"/>
    <property type="match status" value="2"/>
</dbReference>
<evidence type="ECO:0000256" key="6">
    <source>
        <dbReference type="ARBA" id="ARBA00022840"/>
    </source>
</evidence>
<dbReference type="Proteomes" id="UP000305546">
    <property type="component" value="Unassembled WGS sequence"/>
</dbReference>
<evidence type="ECO:0000313" key="11">
    <source>
        <dbReference type="Proteomes" id="UP000305546"/>
    </source>
</evidence>
<keyword evidence="7" id="KW-0472">Membrane</keyword>